<evidence type="ECO:0000313" key="3">
    <source>
        <dbReference type="EMBL" id="CAD8196084.1"/>
    </source>
</evidence>
<accession>A0A8S1X1N5</accession>
<dbReference type="OrthoDB" id="305374at2759"/>
<evidence type="ECO:0000313" key="4">
    <source>
        <dbReference type="Proteomes" id="UP000689195"/>
    </source>
</evidence>
<protein>
    <submittedName>
        <fullName evidence="3">Uncharacterized protein</fullName>
    </submittedName>
</protein>
<feature type="coiled-coil region" evidence="1">
    <location>
        <begin position="296"/>
        <end position="414"/>
    </location>
</feature>
<feature type="compositionally biased region" description="Polar residues" evidence="2">
    <location>
        <begin position="250"/>
        <end position="261"/>
    </location>
</feature>
<dbReference type="EMBL" id="CAJJDO010000111">
    <property type="protein sequence ID" value="CAD8196084.1"/>
    <property type="molecule type" value="Genomic_DNA"/>
</dbReference>
<feature type="compositionally biased region" description="Polar residues" evidence="2">
    <location>
        <begin position="231"/>
        <end position="242"/>
    </location>
</feature>
<keyword evidence="4" id="KW-1185">Reference proteome</keyword>
<proteinExistence type="predicted"/>
<feature type="compositionally biased region" description="Low complexity" evidence="2">
    <location>
        <begin position="262"/>
        <end position="275"/>
    </location>
</feature>
<dbReference type="Proteomes" id="UP000689195">
    <property type="component" value="Unassembled WGS sequence"/>
</dbReference>
<evidence type="ECO:0000256" key="2">
    <source>
        <dbReference type="SAM" id="MobiDB-lite"/>
    </source>
</evidence>
<dbReference type="AlphaFoldDB" id="A0A8S1X1N5"/>
<reference evidence="3" key="1">
    <citation type="submission" date="2021-01" db="EMBL/GenBank/DDBJ databases">
        <authorList>
            <consortium name="Genoscope - CEA"/>
            <person name="William W."/>
        </authorList>
    </citation>
    <scope>NUCLEOTIDE SEQUENCE</scope>
</reference>
<organism evidence="3 4">
    <name type="scientific">Paramecium pentaurelia</name>
    <dbReference type="NCBI Taxonomy" id="43138"/>
    <lineage>
        <taxon>Eukaryota</taxon>
        <taxon>Sar</taxon>
        <taxon>Alveolata</taxon>
        <taxon>Ciliophora</taxon>
        <taxon>Intramacronucleata</taxon>
        <taxon>Oligohymenophorea</taxon>
        <taxon>Peniculida</taxon>
        <taxon>Parameciidae</taxon>
        <taxon>Paramecium</taxon>
    </lineage>
</organism>
<keyword evidence="1" id="KW-0175">Coiled coil</keyword>
<sequence>MNSSSSSQLLQKLQNLYSGNKKTSEHSVSPLQPRPFACREINQLLEKSSPIPYLQVKKHDVEQWTERLIKPTEKASCSSFTQNENVFDIHLQKYSQISTISQSTLPVLMQIEKKVKLLKYAKENDHNTCAAIIAKMKLFCLDNAQTCYDFYRSTDLILLKYMIFLLIQELNQRPTIEKQEISNDQTSQFQSMVKDIVSIVYEIIEEIKQKSFGGSQIDKLNKQLTQIQNKFKPESNSTQKSINKSHHQRFSSCNFENSKTPISNNKSNKESNISSDKFKSSHQKQQNNVSGSQKIIKFQIDELEQKKQLINKLNEQISTLQNINKQQQVQIQDSNYQITSIKQELELKQQEIEKLLQSIEEFKSKDLIHQEEKEQYNTLFHEYENENIQLKQSLQQLQNTQEMCQSQLENYKQETFAYYQAQCNQIQQIKDKEISHLRNELKENQININHLLGDALYFGKQYKSLVDRIVNLKPESIANDLTQLQKELFYSENTLNAKLHAIANFSENLQFNIASESLSQSQCSNQNGNLYGIPKSNMQQYSVNKKNCSQDYLISAQKNQFEIMEMLLIQSQVLEKFLI</sequence>
<evidence type="ECO:0000256" key="1">
    <source>
        <dbReference type="SAM" id="Coils"/>
    </source>
</evidence>
<comment type="caution">
    <text evidence="3">The sequence shown here is derived from an EMBL/GenBank/DDBJ whole genome shotgun (WGS) entry which is preliminary data.</text>
</comment>
<feature type="region of interest" description="Disordered" evidence="2">
    <location>
        <begin position="231"/>
        <end position="290"/>
    </location>
</feature>
<gene>
    <name evidence="3" type="ORF">PPENT_87.1.T1110112</name>
</gene>
<name>A0A8S1X1N5_9CILI</name>